<keyword evidence="1" id="KW-0723">Serine/threonine-protein kinase</keyword>
<dbReference type="AlphaFoldDB" id="A0A7R9M9A9"/>
<dbReference type="EMBL" id="CAJPVJ010008625">
    <property type="protein sequence ID" value="CAG2172043.1"/>
    <property type="molecule type" value="Genomic_DNA"/>
</dbReference>
<evidence type="ECO:0008006" key="9">
    <source>
        <dbReference type="Google" id="ProtNLM"/>
    </source>
</evidence>
<evidence type="ECO:0000256" key="1">
    <source>
        <dbReference type="ARBA" id="ARBA00022527"/>
    </source>
</evidence>
<dbReference type="GO" id="GO:0005524">
    <property type="term" value="F:ATP binding"/>
    <property type="evidence" value="ECO:0007669"/>
    <property type="project" value="UniProtKB-KW"/>
</dbReference>
<keyword evidence="8" id="KW-1185">Reference proteome</keyword>
<proteinExistence type="predicted"/>
<organism evidence="7">
    <name type="scientific">Oppiella nova</name>
    <dbReference type="NCBI Taxonomy" id="334625"/>
    <lineage>
        <taxon>Eukaryota</taxon>
        <taxon>Metazoa</taxon>
        <taxon>Ecdysozoa</taxon>
        <taxon>Arthropoda</taxon>
        <taxon>Chelicerata</taxon>
        <taxon>Arachnida</taxon>
        <taxon>Acari</taxon>
        <taxon>Acariformes</taxon>
        <taxon>Sarcoptiformes</taxon>
        <taxon>Oribatida</taxon>
        <taxon>Brachypylina</taxon>
        <taxon>Oppioidea</taxon>
        <taxon>Oppiidae</taxon>
        <taxon>Oppiella</taxon>
    </lineage>
</organism>
<keyword evidence="5" id="KW-0067">ATP-binding</keyword>
<dbReference type="Gene3D" id="1.10.510.10">
    <property type="entry name" value="Transferase(Phosphotransferase) domain 1"/>
    <property type="match status" value="1"/>
</dbReference>
<dbReference type="PANTHER" id="PTHR24355:SF30">
    <property type="entry name" value="SERINE_THREONINE-PROTEIN KINASE 32B ISOFORM X1"/>
    <property type="match status" value="1"/>
</dbReference>
<evidence type="ECO:0000256" key="2">
    <source>
        <dbReference type="ARBA" id="ARBA00022679"/>
    </source>
</evidence>
<evidence type="ECO:0000256" key="4">
    <source>
        <dbReference type="ARBA" id="ARBA00022777"/>
    </source>
</evidence>
<evidence type="ECO:0000256" key="3">
    <source>
        <dbReference type="ARBA" id="ARBA00022741"/>
    </source>
</evidence>
<evidence type="ECO:0000256" key="5">
    <source>
        <dbReference type="ARBA" id="ARBA00022840"/>
    </source>
</evidence>
<evidence type="ECO:0000313" key="7">
    <source>
        <dbReference type="EMBL" id="CAD7654856.1"/>
    </source>
</evidence>
<dbReference type="SUPFAM" id="SSF56112">
    <property type="entry name" value="Protein kinase-like (PK-like)"/>
    <property type="match status" value="1"/>
</dbReference>
<evidence type="ECO:0000313" key="8">
    <source>
        <dbReference type="Proteomes" id="UP000728032"/>
    </source>
</evidence>
<dbReference type="InterPro" id="IPR011009">
    <property type="entry name" value="Kinase-like_dom_sf"/>
</dbReference>
<dbReference type="PANTHER" id="PTHR24355">
    <property type="entry name" value="G PROTEIN-COUPLED RECEPTOR KINASE/RIBOSOMAL PROTEIN S6 KINASE"/>
    <property type="match status" value="1"/>
</dbReference>
<dbReference type="OrthoDB" id="6501551at2759"/>
<gene>
    <name evidence="7" type="ORF">ONB1V03_LOCUS11501</name>
</gene>
<dbReference type="Proteomes" id="UP000728032">
    <property type="component" value="Unassembled WGS sequence"/>
</dbReference>
<dbReference type="GO" id="GO:0004703">
    <property type="term" value="F:G protein-coupled receptor kinase activity"/>
    <property type="evidence" value="ECO:0007669"/>
    <property type="project" value="TreeGrafter"/>
</dbReference>
<feature type="non-terminal residue" evidence="7">
    <location>
        <position position="1"/>
    </location>
</feature>
<reference evidence="7" key="1">
    <citation type="submission" date="2020-11" db="EMBL/GenBank/DDBJ databases">
        <authorList>
            <person name="Tran Van P."/>
        </authorList>
    </citation>
    <scope>NUCLEOTIDE SEQUENCE</scope>
</reference>
<dbReference type="GO" id="GO:0007186">
    <property type="term" value="P:G protein-coupled receptor signaling pathway"/>
    <property type="evidence" value="ECO:0007669"/>
    <property type="project" value="TreeGrafter"/>
</dbReference>
<protein>
    <recommendedName>
        <fullName evidence="9">Protein kinase domain-containing protein</fullName>
    </recommendedName>
</protein>
<evidence type="ECO:0000256" key="6">
    <source>
        <dbReference type="SAM" id="MobiDB-lite"/>
    </source>
</evidence>
<dbReference type="GO" id="GO:0009966">
    <property type="term" value="P:regulation of signal transduction"/>
    <property type="evidence" value="ECO:0007669"/>
    <property type="project" value="TreeGrafter"/>
</dbReference>
<accession>A0A7R9M9A9</accession>
<dbReference type="EMBL" id="OC923450">
    <property type="protein sequence ID" value="CAD7654856.1"/>
    <property type="molecule type" value="Genomic_DNA"/>
</dbReference>
<dbReference type="GO" id="GO:0001664">
    <property type="term" value="F:G protein-coupled receptor binding"/>
    <property type="evidence" value="ECO:0007669"/>
    <property type="project" value="TreeGrafter"/>
</dbReference>
<feature type="compositionally biased region" description="Polar residues" evidence="6">
    <location>
        <begin position="128"/>
        <end position="139"/>
    </location>
</feature>
<sequence length="166" mass="18769">MLCGQRPYDIHSTTPLAEVLAMQRKEFPPFPAHISHACQHLIQRLLNTAPDARIQTVADMKRCSAYATLDFDAVLRREEVPTFVPPKDQLNCDPTFELEEMIIEANPLHKKKKRLQKQQSMRRVATVERQNSSLYSESGPSADEGMTAIFTPSTSITWRSISPAMA</sequence>
<keyword evidence="2" id="KW-0808">Transferase</keyword>
<keyword evidence="4" id="KW-0418">Kinase</keyword>
<name>A0A7R9M9A9_9ACAR</name>
<keyword evidence="3" id="KW-0547">Nucleotide-binding</keyword>
<feature type="region of interest" description="Disordered" evidence="6">
    <location>
        <begin position="126"/>
        <end position="145"/>
    </location>
</feature>